<keyword evidence="2" id="KW-1185">Reference proteome</keyword>
<reference evidence="1" key="2">
    <citation type="submission" date="2020-09" db="EMBL/GenBank/DDBJ databases">
        <authorList>
            <person name="Sun Q."/>
            <person name="Ohkuma M."/>
        </authorList>
    </citation>
    <scope>NUCLEOTIDE SEQUENCE</scope>
    <source>
        <strain evidence="1">JCM 3276</strain>
    </source>
</reference>
<dbReference type="RefSeq" id="WP_189209525.1">
    <property type="nucleotide sequence ID" value="NZ_BMRB01000001.1"/>
</dbReference>
<sequence>MAVIKVDPDWVGGYAKKVASAAAELSDGAAVLDTAPLGPEAFGSLGRTVRIADAYQRASSALRAQLDRGAESLAAAAESLTEVAGKYRTSDDDGAVALRRSGGE</sequence>
<organism evidence="1 2">
    <name type="scientific">Actinokineospora fastidiosa</name>
    <dbReference type="NCBI Taxonomy" id="1816"/>
    <lineage>
        <taxon>Bacteria</taxon>
        <taxon>Bacillati</taxon>
        <taxon>Actinomycetota</taxon>
        <taxon>Actinomycetes</taxon>
        <taxon>Pseudonocardiales</taxon>
        <taxon>Pseudonocardiaceae</taxon>
        <taxon>Actinokineospora</taxon>
    </lineage>
</organism>
<protein>
    <recommendedName>
        <fullName evidence="3">Excreted virulence factor EspC, type VII ESX diderm</fullName>
    </recommendedName>
</protein>
<name>A0A918L9N4_9PSEU</name>
<evidence type="ECO:0000313" key="2">
    <source>
        <dbReference type="Proteomes" id="UP000660680"/>
    </source>
</evidence>
<evidence type="ECO:0000313" key="1">
    <source>
        <dbReference type="EMBL" id="GGS23341.1"/>
    </source>
</evidence>
<evidence type="ECO:0008006" key="3">
    <source>
        <dbReference type="Google" id="ProtNLM"/>
    </source>
</evidence>
<dbReference type="Proteomes" id="UP000660680">
    <property type="component" value="Unassembled WGS sequence"/>
</dbReference>
<dbReference type="AlphaFoldDB" id="A0A918L9N4"/>
<comment type="caution">
    <text evidence="1">The sequence shown here is derived from an EMBL/GenBank/DDBJ whole genome shotgun (WGS) entry which is preliminary data.</text>
</comment>
<gene>
    <name evidence="1" type="ORF">GCM10010171_15430</name>
</gene>
<proteinExistence type="predicted"/>
<dbReference type="EMBL" id="BMRB01000001">
    <property type="protein sequence ID" value="GGS23341.1"/>
    <property type="molecule type" value="Genomic_DNA"/>
</dbReference>
<accession>A0A918L9N4</accession>
<reference evidence="1" key="1">
    <citation type="journal article" date="2014" name="Int. J. Syst. Evol. Microbiol.">
        <title>Complete genome sequence of Corynebacterium casei LMG S-19264T (=DSM 44701T), isolated from a smear-ripened cheese.</title>
        <authorList>
            <consortium name="US DOE Joint Genome Institute (JGI-PGF)"/>
            <person name="Walter F."/>
            <person name="Albersmeier A."/>
            <person name="Kalinowski J."/>
            <person name="Ruckert C."/>
        </authorList>
    </citation>
    <scope>NUCLEOTIDE SEQUENCE</scope>
    <source>
        <strain evidence="1">JCM 3276</strain>
    </source>
</reference>